<reference evidence="1" key="1">
    <citation type="submission" date="2020-07" db="EMBL/GenBank/DDBJ databases">
        <title>Ethylene signaling mediates host invasion by parasitic plants.</title>
        <authorList>
            <person name="Yoshida S."/>
        </authorList>
    </citation>
    <scope>NUCLEOTIDE SEQUENCE</scope>
    <source>
        <strain evidence="1">Okayama</strain>
    </source>
</reference>
<gene>
    <name evidence="1" type="ORF">PHJA_001337800</name>
</gene>
<dbReference type="EMBL" id="BMAC01000259">
    <property type="protein sequence ID" value="GFP91937.1"/>
    <property type="molecule type" value="Genomic_DNA"/>
</dbReference>
<name>A0A830BVF8_9LAMI</name>
<organism evidence="1 2">
    <name type="scientific">Phtheirospermum japonicum</name>
    <dbReference type="NCBI Taxonomy" id="374723"/>
    <lineage>
        <taxon>Eukaryota</taxon>
        <taxon>Viridiplantae</taxon>
        <taxon>Streptophyta</taxon>
        <taxon>Embryophyta</taxon>
        <taxon>Tracheophyta</taxon>
        <taxon>Spermatophyta</taxon>
        <taxon>Magnoliopsida</taxon>
        <taxon>eudicotyledons</taxon>
        <taxon>Gunneridae</taxon>
        <taxon>Pentapetalae</taxon>
        <taxon>asterids</taxon>
        <taxon>lamiids</taxon>
        <taxon>Lamiales</taxon>
        <taxon>Orobanchaceae</taxon>
        <taxon>Orobanchaceae incertae sedis</taxon>
        <taxon>Phtheirospermum</taxon>
    </lineage>
</organism>
<keyword evidence="2" id="KW-1185">Reference proteome</keyword>
<dbReference type="Proteomes" id="UP000653305">
    <property type="component" value="Unassembled WGS sequence"/>
</dbReference>
<evidence type="ECO:0000313" key="1">
    <source>
        <dbReference type="EMBL" id="GFP91937.1"/>
    </source>
</evidence>
<proteinExistence type="predicted"/>
<evidence type="ECO:0000313" key="2">
    <source>
        <dbReference type="Proteomes" id="UP000653305"/>
    </source>
</evidence>
<dbReference type="OrthoDB" id="1925727at2759"/>
<comment type="caution">
    <text evidence="1">The sequence shown here is derived from an EMBL/GenBank/DDBJ whole genome shotgun (WGS) entry which is preliminary data.</text>
</comment>
<accession>A0A830BVF8</accession>
<protein>
    <submittedName>
        <fullName evidence="1">Uncharacterized protein</fullName>
    </submittedName>
</protein>
<dbReference type="AlphaFoldDB" id="A0A830BVF8"/>
<sequence length="95" mass="10915">MKWELVEDIGDKVLYLSPGSSFGDTARTKSTANTIRFPKFRGDVAVFYSLRDRKYHSLDGEYEADNAYGLKILDFASWIMPKPFTPEDTPDLTWN</sequence>